<dbReference type="InterPro" id="IPR008332">
    <property type="entry name" value="MethylG_MeTrfase_N"/>
</dbReference>
<dbReference type="EC" id="2.1.1.63" evidence="9"/>
<evidence type="ECO:0000256" key="1">
    <source>
        <dbReference type="ARBA" id="ARBA00001286"/>
    </source>
</evidence>
<dbReference type="Gene3D" id="1.10.10.10">
    <property type="entry name" value="Winged helix-like DNA-binding domain superfamily/Winged helix DNA-binding domain"/>
    <property type="match status" value="1"/>
</dbReference>
<protein>
    <recommendedName>
        <fullName evidence="9">Methylated-DNA--protein-cysteine methyltransferase</fullName>
        <ecNumber evidence="9">2.1.1.63</ecNumber>
    </recommendedName>
    <alternativeName>
        <fullName evidence="9">6-O-methylguanine-DNA methyltransferase</fullName>
        <shortName evidence="9">MGMT</shortName>
    </alternativeName>
    <alternativeName>
        <fullName evidence="9">O-6-methylguanine-DNA-alkyltransferase</fullName>
    </alternativeName>
</protein>
<dbReference type="SUPFAM" id="SSF53155">
    <property type="entry name" value="Methylated DNA-protein cysteine methyltransferase domain"/>
    <property type="match status" value="1"/>
</dbReference>
<keyword evidence="4 9" id="KW-0489">Methyltransferase</keyword>
<evidence type="ECO:0000313" key="13">
    <source>
        <dbReference type="Proteomes" id="UP000326570"/>
    </source>
</evidence>
<dbReference type="InterPro" id="IPR001497">
    <property type="entry name" value="MethylDNA_cys_MeTrfase_AS"/>
</dbReference>
<keyword evidence="3 9" id="KW-0963">Cytoplasm</keyword>
<comment type="catalytic activity">
    <reaction evidence="1 9">
        <text>a 4-O-methyl-thymidine in DNA + L-cysteinyl-[protein] = a thymidine in DNA + S-methyl-L-cysteinyl-[protein]</text>
        <dbReference type="Rhea" id="RHEA:53428"/>
        <dbReference type="Rhea" id="RHEA-COMP:10131"/>
        <dbReference type="Rhea" id="RHEA-COMP:10132"/>
        <dbReference type="Rhea" id="RHEA-COMP:13555"/>
        <dbReference type="Rhea" id="RHEA-COMP:13556"/>
        <dbReference type="ChEBI" id="CHEBI:29950"/>
        <dbReference type="ChEBI" id="CHEBI:82612"/>
        <dbReference type="ChEBI" id="CHEBI:137386"/>
        <dbReference type="ChEBI" id="CHEBI:137387"/>
        <dbReference type="EC" id="2.1.1.63"/>
    </reaction>
</comment>
<evidence type="ECO:0000256" key="7">
    <source>
        <dbReference type="ARBA" id="ARBA00023204"/>
    </source>
</evidence>
<dbReference type="InterPro" id="IPR036631">
    <property type="entry name" value="MGMT_N_sf"/>
</dbReference>
<proteinExistence type="inferred from homology"/>
<dbReference type="EMBL" id="VTWT01000005">
    <property type="protein sequence ID" value="KAA9333831.1"/>
    <property type="molecule type" value="Genomic_DNA"/>
</dbReference>
<evidence type="ECO:0000256" key="3">
    <source>
        <dbReference type="ARBA" id="ARBA00022490"/>
    </source>
</evidence>
<dbReference type="GO" id="GO:0005737">
    <property type="term" value="C:cytoplasm"/>
    <property type="evidence" value="ECO:0007669"/>
    <property type="project" value="UniProtKB-SubCell"/>
</dbReference>
<sequence length="169" mass="18884">MQTYFMQTPLGWLQIKGSEAGISEIGFIDEAPEEVSTRAVPACLQNCVAQLTEYFQGKRRHFDFVLKPVGTEFQQKVWHQLQEIPFGKTRSYLDVSLKLGEATYTRAVGSANGRNPLAIVVPCHRVVGSDGTLTGYAGGLWRKKWLLQFEGSSRQTELFGLNATENNLN</sequence>
<dbReference type="InterPro" id="IPR036388">
    <property type="entry name" value="WH-like_DNA-bd_sf"/>
</dbReference>
<accession>A0A5N1IV70</accession>
<dbReference type="HAMAP" id="MF_00772">
    <property type="entry name" value="OGT"/>
    <property type="match status" value="1"/>
</dbReference>
<evidence type="ECO:0000256" key="8">
    <source>
        <dbReference type="ARBA" id="ARBA00049348"/>
    </source>
</evidence>
<keyword evidence="5 9" id="KW-0808">Transferase</keyword>
<dbReference type="Proteomes" id="UP000326570">
    <property type="component" value="Unassembled WGS sequence"/>
</dbReference>
<evidence type="ECO:0000259" key="10">
    <source>
        <dbReference type="Pfam" id="PF01035"/>
    </source>
</evidence>
<comment type="caution">
    <text evidence="12">The sequence shown here is derived from an EMBL/GenBank/DDBJ whole genome shotgun (WGS) entry which is preliminary data.</text>
</comment>
<evidence type="ECO:0000313" key="12">
    <source>
        <dbReference type="EMBL" id="KAA9333831.1"/>
    </source>
</evidence>
<keyword evidence="6 9" id="KW-0227">DNA damage</keyword>
<comment type="miscellaneous">
    <text evidence="9">This enzyme catalyzes only one turnover and therefore is not strictly catalytic. According to one definition, an enzyme is a biocatalyst that acts repeatedly and over many reaction cycles.</text>
</comment>
<evidence type="ECO:0000256" key="2">
    <source>
        <dbReference type="ARBA" id="ARBA00008711"/>
    </source>
</evidence>
<comment type="catalytic activity">
    <reaction evidence="8 9">
        <text>a 6-O-methyl-2'-deoxyguanosine in DNA + L-cysteinyl-[protein] = S-methyl-L-cysteinyl-[protein] + a 2'-deoxyguanosine in DNA</text>
        <dbReference type="Rhea" id="RHEA:24000"/>
        <dbReference type="Rhea" id="RHEA-COMP:10131"/>
        <dbReference type="Rhea" id="RHEA-COMP:10132"/>
        <dbReference type="Rhea" id="RHEA-COMP:11367"/>
        <dbReference type="Rhea" id="RHEA-COMP:11368"/>
        <dbReference type="ChEBI" id="CHEBI:29950"/>
        <dbReference type="ChEBI" id="CHEBI:82612"/>
        <dbReference type="ChEBI" id="CHEBI:85445"/>
        <dbReference type="ChEBI" id="CHEBI:85448"/>
        <dbReference type="EC" id="2.1.1.63"/>
    </reaction>
</comment>
<feature type="domain" description="Methylated-DNA-[protein]-cysteine S-methyltransferase DNA binding" evidence="10">
    <location>
        <begin position="72"/>
        <end position="151"/>
    </location>
</feature>
<evidence type="ECO:0000256" key="5">
    <source>
        <dbReference type="ARBA" id="ARBA00022679"/>
    </source>
</evidence>
<dbReference type="Pfam" id="PF02870">
    <property type="entry name" value="Methyltransf_1N"/>
    <property type="match status" value="1"/>
</dbReference>
<dbReference type="GO" id="GO:0006307">
    <property type="term" value="P:DNA alkylation repair"/>
    <property type="evidence" value="ECO:0007669"/>
    <property type="project" value="UniProtKB-UniRule"/>
</dbReference>
<name>A0A5N1IV70_9BACT</name>
<dbReference type="Pfam" id="PF01035">
    <property type="entry name" value="DNA_binding_1"/>
    <property type="match status" value="1"/>
</dbReference>
<dbReference type="InterPro" id="IPR036217">
    <property type="entry name" value="MethylDNA_cys_MeTrfase_DNAb"/>
</dbReference>
<organism evidence="12 13">
    <name type="scientific">Adhaeribacter soli</name>
    <dbReference type="NCBI Taxonomy" id="2607655"/>
    <lineage>
        <taxon>Bacteria</taxon>
        <taxon>Pseudomonadati</taxon>
        <taxon>Bacteroidota</taxon>
        <taxon>Cytophagia</taxon>
        <taxon>Cytophagales</taxon>
        <taxon>Hymenobacteraceae</taxon>
        <taxon>Adhaeribacter</taxon>
    </lineage>
</organism>
<dbReference type="PROSITE" id="PS00374">
    <property type="entry name" value="MGMT"/>
    <property type="match status" value="1"/>
</dbReference>
<dbReference type="Gene3D" id="3.30.160.70">
    <property type="entry name" value="Methylated DNA-protein cysteine methyltransferase domain"/>
    <property type="match status" value="1"/>
</dbReference>
<dbReference type="InterPro" id="IPR023546">
    <property type="entry name" value="MGMT"/>
</dbReference>
<dbReference type="PANTHER" id="PTHR10815:SF13">
    <property type="entry name" value="METHYLATED-DNA--PROTEIN-CYSTEINE METHYLTRANSFERASE"/>
    <property type="match status" value="1"/>
</dbReference>
<dbReference type="FunFam" id="1.10.10.10:FF:000214">
    <property type="entry name" value="Methylated-DNA--protein-cysteine methyltransferase"/>
    <property type="match status" value="1"/>
</dbReference>
<dbReference type="SUPFAM" id="SSF46767">
    <property type="entry name" value="Methylated DNA-protein cysteine methyltransferase, C-terminal domain"/>
    <property type="match status" value="1"/>
</dbReference>
<dbReference type="GO" id="GO:0003908">
    <property type="term" value="F:methylated-DNA-[protein]-cysteine S-methyltransferase activity"/>
    <property type="evidence" value="ECO:0007669"/>
    <property type="project" value="UniProtKB-UniRule"/>
</dbReference>
<gene>
    <name evidence="12" type="ORF">F0P94_09985</name>
</gene>
<dbReference type="GO" id="GO:0032259">
    <property type="term" value="P:methylation"/>
    <property type="evidence" value="ECO:0007669"/>
    <property type="project" value="UniProtKB-KW"/>
</dbReference>
<keyword evidence="7 9" id="KW-0234">DNA repair</keyword>
<comment type="function">
    <text evidence="9">Involved in the cellular defense against the biological effects of O6-methylguanine (O6-MeG) and O4-methylthymine (O4-MeT) in DNA. Repairs the methylated nucleobase in DNA by stoichiometrically transferring the methyl group to a cysteine residue in the enzyme. This is a suicide reaction: the enzyme is irreversibly inactivated.</text>
</comment>
<keyword evidence="13" id="KW-1185">Reference proteome</keyword>
<dbReference type="PANTHER" id="PTHR10815">
    <property type="entry name" value="METHYLATED-DNA--PROTEIN-CYSTEINE METHYLTRANSFERASE"/>
    <property type="match status" value="1"/>
</dbReference>
<comment type="subcellular location">
    <subcellularLocation>
        <location evidence="9">Cytoplasm</location>
    </subcellularLocation>
</comment>
<evidence type="ECO:0000256" key="6">
    <source>
        <dbReference type="ARBA" id="ARBA00022763"/>
    </source>
</evidence>
<evidence type="ECO:0000256" key="4">
    <source>
        <dbReference type="ARBA" id="ARBA00022603"/>
    </source>
</evidence>
<evidence type="ECO:0000259" key="11">
    <source>
        <dbReference type="Pfam" id="PF02870"/>
    </source>
</evidence>
<feature type="active site" description="Nucleophile; methyl group acceptor" evidence="9">
    <location>
        <position position="123"/>
    </location>
</feature>
<evidence type="ECO:0000256" key="9">
    <source>
        <dbReference type="HAMAP-Rule" id="MF_00772"/>
    </source>
</evidence>
<reference evidence="12 13" key="1">
    <citation type="submission" date="2019-09" db="EMBL/GenBank/DDBJ databases">
        <title>Genome sequence of Adhaeribacter sp. M2.</title>
        <authorList>
            <person name="Srinivasan S."/>
        </authorList>
    </citation>
    <scope>NUCLEOTIDE SEQUENCE [LARGE SCALE GENOMIC DNA]</scope>
    <source>
        <strain evidence="12 13">M2</strain>
    </source>
</reference>
<dbReference type="AlphaFoldDB" id="A0A5N1IV70"/>
<comment type="similarity">
    <text evidence="2 9">Belongs to the MGMT family.</text>
</comment>
<dbReference type="NCBIfam" id="TIGR00589">
    <property type="entry name" value="ogt"/>
    <property type="match status" value="1"/>
</dbReference>
<feature type="domain" description="Methylguanine DNA methyltransferase ribonuclease-like" evidence="11">
    <location>
        <begin position="5"/>
        <end position="67"/>
    </location>
</feature>
<dbReference type="CDD" id="cd06445">
    <property type="entry name" value="ATase"/>
    <property type="match status" value="1"/>
</dbReference>
<dbReference type="InterPro" id="IPR014048">
    <property type="entry name" value="MethylDNA_cys_MeTrfase_DNA-bd"/>
</dbReference>